<feature type="transmembrane region" description="Helical" evidence="7">
    <location>
        <begin position="272"/>
        <end position="298"/>
    </location>
</feature>
<dbReference type="PANTHER" id="PTHR30489">
    <property type="entry name" value="LIPOPROTEIN-RELEASING SYSTEM TRANSMEMBRANE PROTEIN LOLE"/>
    <property type="match status" value="1"/>
</dbReference>
<evidence type="ECO:0000256" key="3">
    <source>
        <dbReference type="ARBA" id="ARBA00022475"/>
    </source>
</evidence>
<keyword evidence="3" id="KW-1003">Cell membrane</keyword>
<keyword evidence="11" id="KW-1185">Reference proteome</keyword>
<dbReference type="Pfam" id="PF12704">
    <property type="entry name" value="MacB_PCD"/>
    <property type="match status" value="1"/>
</dbReference>
<accession>A0ABV8PVC9</accession>
<evidence type="ECO:0000259" key="8">
    <source>
        <dbReference type="Pfam" id="PF02687"/>
    </source>
</evidence>
<feature type="transmembrane region" description="Helical" evidence="7">
    <location>
        <begin position="370"/>
        <end position="391"/>
    </location>
</feature>
<feature type="transmembrane region" description="Helical" evidence="7">
    <location>
        <begin position="326"/>
        <end position="350"/>
    </location>
</feature>
<dbReference type="RefSeq" id="WP_379013595.1">
    <property type="nucleotide sequence ID" value="NZ_JBHSDC010000012.1"/>
</dbReference>
<evidence type="ECO:0000256" key="4">
    <source>
        <dbReference type="ARBA" id="ARBA00022692"/>
    </source>
</evidence>
<gene>
    <name evidence="10" type="ORF">ACFOW1_08565</name>
</gene>
<feature type="domain" description="ABC3 transporter permease C-terminal" evidence="8">
    <location>
        <begin position="277"/>
        <end position="398"/>
    </location>
</feature>
<dbReference type="Proteomes" id="UP001595906">
    <property type="component" value="Unassembled WGS sequence"/>
</dbReference>
<dbReference type="EMBL" id="JBHSDC010000012">
    <property type="protein sequence ID" value="MFC4231942.1"/>
    <property type="molecule type" value="Genomic_DNA"/>
</dbReference>
<keyword evidence="6 7" id="KW-0472">Membrane</keyword>
<reference evidence="11" key="1">
    <citation type="journal article" date="2019" name="Int. J. Syst. Evol. Microbiol.">
        <title>The Global Catalogue of Microorganisms (GCM) 10K type strain sequencing project: providing services to taxonomists for standard genome sequencing and annotation.</title>
        <authorList>
            <consortium name="The Broad Institute Genomics Platform"/>
            <consortium name="The Broad Institute Genome Sequencing Center for Infectious Disease"/>
            <person name="Wu L."/>
            <person name="Ma J."/>
        </authorList>
    </citation>
    <scope>NUCLEOTIDE SEQUENCE [LARGE SCALE GENOMIC DNA]</scope>
    <source>
        <strain evidence="11">CECT 8010</strain>
    </source>
</reference>
<evidence type="ECO:0000313" key="10">
    <source>
        <dbReference type="EMBL" id="MFC4231942.1"/>
    </source>
</evidence>
<dbReference type="InterPro" id="IPR003838">
    <property type="entry name" value="ABC3_permease_C"/>
</dbReference>
<feature type="domain" description="MacB-like periplasmic core" evidence="9">
    <location>
        <begin position="24"/>
        <end position="245"/>
    </location>
</feature>
<feature type="transmembrane region" description="Helical" evidence="7">
    <location>
        <begin position="21"/>
        <end position="44"/>
    </location>
</feature>
<evidence type="ECO:0000256" key="5">
    <source>
        <dbReference type="ARBA" id="ARBA00022989"/>
    </source>
</evidence>
<dbReference type="Pfam" id="PF02687">
    <property type="entry name" value="FtsX"/>
    <property type="match status" value="1"/>
</dbReference>
<organism evidence="10 11">
    <name type="scientific">Parasediminibacterium paludis</name>
    <dbReference type="NCBI Taxonomy" id="908966"/>
    <lineage>
        <taxon>Bacteria</taxon>
        <taxon>Pseudomonadati</taxon>
        <taxon>Bacteroidota</taxon>
        <taxon>Chitinophagia</taxon>
        <taxon>Chitinophagales</taxon>
        <taxon>Chitinophagaceae</taxon>
        <taxon>Parasediminibacterium</taxon>
    </lineage>
</organism>
<proteinExistence type="inferred from homology"/>
<comment type="similarity">
    <text evidence="2">Belongs to the ABC-4 integral membrane protein family. LolC/E subfamily.</text>
</comment>
<dbReference type="InterPro" id="IPR051447">
    <property type="entry name" value="Lipoprotein-release_system"/>
</dbReference>
<evidence type="ECO:0000256" key="7">
    <source>
        <dbReference type="SAM" id="Phobius"/>
    </source>
</evidence>
<dbReference type="PANTHER" id="PTHR30489:SF0">
    <property type="entry name" value="LIPOPROTEIN-RELEASING SYSTEM TRANSMEMBRANE PROTEIN LOLE"/>
    <property type="match status" value="1"/>
</dbReference>
<comment type="caution">
    <text evidence="10">The sequence shown here is derived from an EMBL/GenBank/DDBJ whole genome shotgun (WGS) entry which is preliminary data.</text>
</comment>
<evidence type="ECO:0000256" key="6">
    <source>
        <dbReference type="ARBA" id="ARBA00023136"/>
    </source>
</evidence>
<evidence type="ECO:0000259" key="9">
    <source>
        <dbReference type="Pfam" id="PF12704"/>
    </source>
</evidence>
<sequence length="405" mass="44102">MNLLFAWRYFKSKKTTNAINIIAWISVTAIAVVTASLIVVFSVFNGFEELVKGLYTDFYADVNISAASGKIIHLSPTQIANIKAIEGVAATSLVVQEKALLMNGDNQSIVVVKGVDEANRLVNNISHHIINGKFNTGTTASPRLVLGAGVAYAINANVESSLTPLVLNLPNKQAAKFNAEEGFNSYSLYAVGSYAVQQEFDDKYVFTNLDFLKYMLYMGANDYSEVEIKLAPKVNTDKVIDKLKALLGKDFVVASRYQQNQSLYSAMQVEKWVIYGVTCLILAIAAFNIIGALTMLVLEKQKDIAVLKAMGAFDSVVRNIFLSEGVLLAIIGTAIGVVLATLICLLQIQFHLVPLQGGSFLIDYYPVQLLVTDYIIVIATVFVIAVLAAYLPARKASEQGVSLRS</sequence>
<keyword evidence="4 7" id="KW-0812">Transmembrane</keyword>
<evidence type="ECO:0000256" key="2">
    <source>
        <dbReference type="ARBA" id="ARBA00005236"/>
    </source>
</evidence>
<keyword evidence="5 7" id="KW-1133">Transmembrane helix</keyword>
<protein>
    <submittedName>
        <fullName evidence="10">FtsX-like permease family protein</fullName>
    </submittedName>
</protein>
<evidence type="ECO:0000256" key="1">
    <source>
        <dbReference type="ARBA" id="ARBA00004651"/>
    </source>
</evidence>
<name>A0ABV8PVC9_9BACT</name>
<dbReference type="InterPro" id="IPR025857">
    <property type="entry name" value="MacB_PCD"/>
</dbReference>
<comment type="subcellular location">
    <subcellularLocation>
        <location evidence="1">Cell membrane</location>
        <topology evidence="1">Multi-pass membrane protein</topology>
    </subcellularLocation>
</comment>
<evidence type="ECO:0000313" key="11">
    <source>
        <dbReference type="Proteomes" id="UP001595906"/>
    </source>
</evidence>